<comment type="similarity">
    <text evidence="1">Belongs to the peptidase C48 family.</text>
</comment>
<evidence type="ECO:0000259" key="4">
    <source>
        <dbReference type="Pfam" id="PF02902"/>
    </source>
</evidence>
<proteinExistence type="inferred from homology"/>
<reference evidence="5" key="1">
    <citation type="submission" date="2023-12" db="EMBL/GenBank/DDBJ databases">
        <title>Genome assembly of Anisodus tanguticus.</title>
        <authorList>
            <person name="Wang Y.-J."/>
        </authorList>
    </citation>
    <scope>NUCLEOTIDE SEQUENCE</scope>
    <source>
        <strain evidence="5">KB-2021</strain>
        <tissue evidence="5">Leaf</tissue>
    </source>
</reference>
<feature type="domain" description="Ubiquitin-like protease family profile" evidence="4">
    <location>
        <begin position="4"/>
        <end position="92"/>
    </location>
</feature>
<evidence type="ECO:0000313" key="6">
    <source>
        <dbReference type="Proteomes" id="UP001291623"/>
    </source>
</evidence>
<comment type="caution">
    <text evidence="5">The sequence shown here is derived from an EMBL/GenBank/DDBJ whole genome shotgun (WGS) entry which is preliminary data.</text>
</comment>
<dbReference type="InterPro" id="IPR003653">
    <property type="entry name" value="Peptidase_C48_C"/>
</dbReference>
<sequence>MGGAHQTIHVKKNVEAYSELIPHFLSRIDFLGSRSDGILAVDSFEIRMVAGLPTQDNTDCDVFTAAFAEYLIEGREISKVVNDIDAIRSRYGALLWDYEKKK</sequence>
<dbReference type="PANTHER" id="PTHR33022">
    <property type="entry name" value="DUF1985 DOMAIN-CONTAINING PROTEIN"/>
    <property type="match status" value="1"/>
</dbReference>
<dbReference type="Gene3D" id="3.40.395.10">
    <property type="entry name" value="Adenoviral Proteinase, Chain A"/>
    <property type="match status" value="1"/>
</dbReference>
<keyword evidence="3" id="KW-0378">Hydrolase</keyword>
<accession>A0AAE1RYC4</accession>
<dbReference type="Pfam" id="PF02902">
    <property type="entry name" value="Peptidase_C48"/>
    <property type="match status" value="1"/>
</dbReference>
<dbReference type="SUPFAM" id="SSF54001">
    <property type="entry name" value="Cysteine proteinases"/>
    <property type="match status" value="1"/>
</dbReference>
<gene>
    <name evidence="5" type="ORF">RND71_021587</name>
</gene>
<dbReference type="EMBL" id="JAVYJV010000011">
    <property type="protein sequence ID" value="KAK4359358.1"/>
    <property type="molecule type" value="Genomic_DNA"/>
</dbReference>
<protein>
    <recommendedName>
        <fullName evidence="4">Ubiquitin-like protease family profile domain-containing protein</fullName>
    </recommendedName>
</protein>
<organism evidence="5 6">
    <name type="scientific">Anisodus tanguticus</name>
    <dbReference type="NCBI Taxonomy" id="243964"/>
    <lineage>
        <taxon>Eukaryota</taxon>
        <taxon>Viridiplantae</taxon>
        <taxon>Streptophyta</taxon>
        <taxon>Embryophyta</taxon>
        <taxon>Tracheophyta</taxon>
        <taxon>Spermatophyta</taxon>
        <taxon>Magnoliopsida</taxon>
        <taxon>eudicotyledons</taxon>
        <taxon>Gunneridae</taxon>
        <taxon>Pentapetalae</taxon>
        <taxon>asterids</taxon>
        <taxon>lamiids</taxon>
        <taxon>Solanales</taxon>
        <taxon>Solanaceae</taxon>
        <taxon>Solanoideae</taxon>
        <taxon>Hyoscyameae</taxon>
        <taxon>Anisodus</taxon>
    </lineage>
</organism>
<dbReference type="AlphaFoldDB" id="A0AAE1RYC4"/>
<dbReference type="Proteomes" id="UP001291623">
    <property type="component" value="Unassembled WGS sequence"/>
</dbReference>
<dbReference type="PANTHER" id="PTHR33022:SF21">
    <property type="entry name" value="UBIQUITIN-LIKE PROTEASE FAMILY PROFILE DOMAIN-CONTAINING PROTEIN"/>
    <property type="match status" value="1"/>
</dbReference>
<evidence type="ECO:0000256" key="2">
    <source>
        <dbReference type="ARBA" id="ARBA00022670"/>
    </source>
</evidence>
<evidence type="ECO:0000313" key="5">
    <source>
        <dbReference type="EMBL" id="KAK4359358.1"/>
    </source>
</evidence>
<dbReference type="GO" id="GO:0008234">
    <property type="term" value="F:cysteine-type peptidase activity"/>
    <property type="evidence" value="ECO:0007669"/>
    <property type="project" value="InterPro"/>
</dbReference>
<keyword evidence="2" id="KW-0645">Protease</keyword>
<name>A0AAE1RYC4_9SOLA</name>
<dbReference type="InterPro" id="IPR038765">
    <property type="entry name" value="Papain-like_cys_pep_sf"/>
</dbReference>
<dbReference type="GO" id="GO:0006508">
    <property type="term" value="P:proteolysis"/>
    <property type="evidence" value="ECO:0007669"/>
    <property type="project" value="UniProtKB-KW"/>
</dbReference>
<keyword evidence="6" id="KW-1185">Reference proteome</keyword>
<evidence type="ECO:0000256" key="1">
    <source>
        <dbReference type="ARBA" id="ARBA00005234"/>
    </source>
</evidence>
<evidence type="ECO:0000256" key="3">
    <source>
        <dbReference type="ARBA" id="ARBA00022801"/>
    </source>
</evidence>